<dbReference type="OrthoDB" id="9811849at2"/>
<organism evidence="2 3">
    <name type="scientific">Sideroxydans lithotrophicus (strain ES-1)</name>
    <dbReference type="NCBI Taxonomy" id="580332"/>
    <lineage>
        <taxon>Bacteria</taxon>
        <taxon>Pseudomonadati</taxon>
        <taxon>Pseudomonadota</taxon>
        <taxon>Betaproteobacteria</taxon>
        <taxon>Nitrosomonadales</taxon>
        <taxon>Gallionellaceae</taxon>
        <taxon>Sideroxydans</taxon>
    </lineage>
</organism>
<feature type="repeat" description="ANK" evidence="1">
    <location>
        <begin position="31"/>
        <end position="63"/>
    </location>
</feature>
<dbReference type="RefSeq" id="WP_013029050.1">
    <property type="nucleotide sequence ID" value="NC_013959.1"/>
</dbReference>
<feature type="repeat" description="ANK" evidence="1">
    <location>
        <begin position="97"/>
        <end position="129"/>
    </location>
</feature>
<dbReference type="KEGG" id="slt:Slit_0914"/>
<dbReference type="SMART" id="SM00248">
    <property type="entry name" value="ANK"/>
    <property type="match status" value="3"/>
</dbReference>
<evidence type="ECO:0000313" key="2">
    <source>
        <dbReference type="EMBL" id="ADE11152.1"/>
    </source>
</evidence>
<dbReference type="PANTHER" id="PTHR24183">
    <property type="entry name" value="FIBRONECTIN TYPE 3 AND ANKYRIN REPEAT DOMAINS PROTEIN 1"/>
    <property type="match status" value="1"/>
</dbReference>
<dbReference type="PRINTS" id="PR01415">
    <property type="entry name" value="ANKYRIN"/>
</dbReference>
<sequence length="156" mass="16405">MNDNQLRCWLLQAGFSAADLLQADIDKALANGTTPLMHAARMGETEVVQALLARGADPSLLNADRNGALWFACFADSQACATALINAGAQLDSQNINGATALIYCASAGKAALVRLLLDAGANRDLMTLDDFTAPELAASQECLKMLRAARSVTHV</sequence>
<dbReference type="InterPro" id="IPR036770">
    <property type="entry name" value="Ankyrin_rpt-contain_sf"/>
</dbReference>
<gene>
    <name evidence="2" type="ordered locus">Slit_0914</name>
</gene>
<keyword evidence="3" id="KW-1185">Reference proteome</keyword>
<dbReference type="Pfam" id="PF00023">
    <property type="entry name" value="Ank"/>
    <property type="match status" value="1"/>
</dbReference>
<protein>
    <submittedName>
        <fullName evidence="2">Ankyrin</fullName>
    </submittedName>
</protein>
<evidence type="ECO:0000313" key="3">
    <source>
        <dbReference type="Proteomes" id="UP000001625"/>
    </source>
</evidence>
<name>D5CPY8_SIDLE</name>
<dbReference type="EMBL" id="CP001965">
    <property type="protein sequence ID" value="ADE11152.1"/>
    <property type="molecule type" value="Genomic_DNA"/>
</dbReference>
<dbReference type="Proteomes" id="UP000001625">
    <property type="component" value="Chromosome"/>
</dbReference>
<proteinExistence type="predicted"/>
<dbReference type="Gene3D" id="1.25.40.20">
    <property type="entry name" value="Ankyrin repeat-containing domain"/>
    <property type="match status" value="2"/>
</dbReference>
<keyword evidence="1" id="KW-0040">ANK repeat</keyword>
<reference evidence="2 3" key="1">
    <citation type="submission" date="2010-03" db="EMBL/GenBank/DDBJ databases">
        <title>Complete sequence of Sideroxydans lithotrophicus ES-1.</title>
        <authorList>
            <consortium name="US DOE Joint Genome Institute"/>
            <person name="Lucas S."/>
            <person name="Copeland A."/>
            <person name="Lapidus A."/>
            <person name="Cheng J.-F."/>
            <person name="Bruce D."/>
            <person name="Goodwin L."/>
            <person name="Pitluck S."/>
            <person name="Munk A.C."/>
            <person name="Detter J.C."/>
            <person name="Han C."/>
            <person name="Tapia R."/>
            <person name="Larimer F."/>
            <person name="Land M."/>
            <person name="Hauser L."/>
            <person name="Kyrpides N."/>
            <person name="Ivanova N."/>
            <person name="Emerson D."/>
            <person name="Woyke T."/>
        </authorList>
    </citation>
    <scope>NUCLEOTIDE SEQUENCE [LARGE SCALE GENOMIC DNA]</scope>
    <source>
        <strain evidence="2 3">ES-1</strain>
    </source>
</reference>
<dbReference type="Pfam" id="PF12796">
    <property type="entry name" value="Ank_2"/>
    <property type="match status" value="1"/>
</dbReference>
<dbReference type="STRING" id="580332.Slit_0914"/>
<dbReference type="HOGENOM" id="CLU_000134_18_8_4"/>
<dbReference type="SUPFAM" id="SSF48403">
    <property type="entry name" value="Ankyrin repeat"/>
    <property type="match status" value="1"/>
</dbReference>
<dbReference type="PANTHER" id="PTHR24183:SF1">
    <property type="entry name" value="FIBRONECTIN TYPE 3 AND ANKYRIN REPEAT DOMAINS PROTEIN 1"/>
    <property type="match status" value="1"/>
</dbReference>
<dbReference type="PROSITE" id="PS50088">
    <property type="entry name" value="ANK_REPEAT"/>
    <property type="match status" value="2"/>
</dbReference>
<accession>D5CPY8</accession>
<evidence type="ECO:0000256" key="1">
    <source>
        <dbReference type="PROSITE-ProRule" id="PRU00023"/>
    </source>
</evidence>
<dbReference type="PROSITE" id="PS50297">
    <property type="entry name" value="ANK_REP_REGION"/>
    <property type="match status" value="2"/>
</dbReference>
<dbReference type="eggNOG" id="COG0666">
    <property type="taxonomic scope" value="Bacteria"/>
</dbReference>
<dbReference type="InterPro" id="IPR002110">
    <property type="entry name" value="Ankyrin_rpt"/>
</dbReference>
<dbReference type="AlphaFoldDB" id="D5CPY8"/>